<keyword evidence="1" id="KW-0472">Membrane</keyword>
<protein>
    <recommendedName>
        <fullName evidence="4">Toxin CptA</fullName>
    </recommendedName>
</protein>
<dbReference type="AlphaFoldDB" id="A0A369UM11"/>
<dbReference type="OrthoDB" id="5955251at2"/>
<evidence type="ECO:0000256" key="1">
    <source>
        <dbReference type="SAM" id="Phobius"/>
    </source>
</evidence>
<keyword evidence="1" id="KW-1133">Transmembrane helix</keyword>
<evidence type="ECO:0000313" key="2">
    <source>
        <dbReference type="EMBL" id="RDD81125.1"/>
    </source>
</evidence>
<dbReference type="EMBL" id="QQAH01000011">
    <property type="protein sequence ID" value="RDD81125.1"/>
    <property type="molecule type" value="Genomic_DNA"/>
</dbReference>
<name>A0A369UM11_9GAMM</name>
<keyword evidence="1" id="KW-0812">Transmembrane</keyword>
<dbReference type="Pfam" id="PF07254">
    <property type="entry name" value="Cpta_toxin"/>
    <property type="match status" value="1"/>
</dbReference>
<evidence type="ECO:0000313" key="3">
    <source>
        <dbReference type="Proteomes" id="UP000253782"/>
    </source>
</evidence>
<feature type="transmembrane region" description="Helical" evidence="1">
    <location>
        <begin position="39"/>
        <end position="57"/>
    </location>
</feature>
<reference evidence="2 3" key="1">
    <citation type="submission" date="2018-07" db="EMBL/GenBank/DDBJ databases">
        <title>Dyella tabacisoli L4-6T, whole genome shotgun sequence.</title>
        <authorList>
            <person name="Zhou X.-K."/>
            <person name="Li W.-J."/>
            <person name="Duan Y.-Q."/>
        </authorList>
    </citation>
    <scope>NUCLEOTIDE SEQUENCE [LARGE SCALE GENOMIC DNA]</scope>
    <source>
        <strain evidence="2 3">L4-6</strain>
    </source>
</reference>
<organism evidence="2 3">
    <name type="scientific">Dyella tabacisoli</name>
    <dbReference type="NCBI Taxonomy" id="2282381"/>
    <lineage>
        <taxon>Bacteria</taxon>
        <taxon>Pseudomonadati</taxon>
        <taxon>Pseudomonadota</taxon>
        <taxon>Gammaproteobacteria</taxon>
        <taxon>Lysobacterales</taxon>
        <taxon>Rhodanobacteraceae</taxon>
        <taxon>Dyella</taxon>
    </lineage>
</organism>
<evidence type="ECO:0008006" key="4">
    <source>
        <dbReference type="Google" id="ProtNLM"/>
    </source>
</evidence>
<dbReference type="RefSeq" id="WP_114845836.1">
    <property type="nucleotide sequence ID" value="NZ_JBHSPE010000020.1"/>
</dbReference>
<dbReference type="InterPro" id="IPR009883">
    <property type="entry name" value="YgfX"/>
</dbReference>
<accession>A0A369UM11</accession>
<proteinExistence type="predicted"/>
<gene>
    <name evidence="2" type="ORF">DVJ77_12395</name>
</gene>
<sequence length="145" mass="15865">MTSAPAIGFEYRPSRWFLRLLSVVALLAALAIALCGLPWWSKCLLLIATFVVALRAIRRTLTRRVIAAGWAGDGGWSLRMAEGADATATLASFRAMGVFILLRLVLPGQRPIVLVLAPDNCDADTRRRLRMRLAAIKPGEALPRL</sequence>
<dbReference type="Proteomes" id="UP000253782">
    <property type="component" value="Unassembled WGS sequence"/>
</dbReference>
<keyword evidence="3" id="KW-1185">Reference proteome</keyword>
<comment type="caution">
    <text evidence="2">The sequence shown here is derived from an EMBL/GenBank/DDBJ whole genome shotgun (WGS) entry which is preliminary data.</text>
</comment>